<dbReference type="InterPro" id="IPR001431">
    <property type="entry name" value="Pept_M16_Zn_BS"/>
</dbReference>
<dbReference type="EMBL" id="JRGF01000009">
    <property type="protein sequence ID" value="KHE41685.1"/>
    <property type="molecule type" value="Genomic_DNA"/>
</dbReference>
<feature type="domain" description="Peptidase M16 C-terminal" evidence="10">
    <location>
        <begin position="680"/>
        <end position="858"/>
    </location>
</feature>
<keyword evidence="6" id="KW-0862">Zinc</keyword>
<protein>
    <recommendedName>
        <fullName evidence="13">Peptidase M16</fullName>
    </recommendedName>
</protein>
<gene>
    <name evidence="11" type="ORF">LG35_07970</name>
</gene>
<comment type="caution">
    <text evidence="11">The sequence shown here is derived from an EMBL/GenBank/DDBJ whole genome shotgun (WGS) entry which is preliminary data.</text>
</comment>
<dbReference type="PANTHER" id="PTHR43690:SF34">
    <property type="entry name" value="ZINC PROTEASE PQQL-LIKE"/>
    <property type="match status" value="1"/>
</dbReference>
<evidence type="ECO:0000256" key="8">
    <source>
        <dbReference type="RuleBase" id="RU004447"/>
    </source>
</evidence>
<dbReference type="InterPro" id="IPR011765">
    <property type="entry name" value="Pept_M16_N"/>
</dbReference>
<keyword evidence="4" id="KW-0479">Metal-binding</keyword>
<dbReference type="Proteomes" id="UP000030889">
    <property type="component" value="Unassembled WGS sequence"/>
</dbReference>
<keyword evidence="12" id="KW-1185">Reference proteome</keyword>
<dbReference type="SUPFAM" id="SSF63411">
    <property type="entry name" value="LuxS/MPP-like metallohydrolase"/>
    <property type="match status" value="4"/>
</dbReference>
<comment type="similarity">
    <text evidence="2 8">Belongs to the peptidase M16 family.</text>
</comment>
<evidence type="ECO:0000256" key="7">
    <source>
        <dbReference type="ARBA" id="ARBA00023049"/>
    </source>
</evidence>
<evidence type="ECO:0000259" key="10">
    <source>
        <dbReference type="Pfam" id="PF05193"/>
    </source>
</evidence>
<reference evidence="11 12" key="1">
    <citation type="submission" date="2014-09" db="EMBL/GenBank/DDBJ databases">
        <title>Alistipes sp. 627, sp. nov., a novel member of the family Rikenellaceae isolated from human faeces.</title>
        <authorList>
            <person name="Shkoporov A.N."/>
            <person name="Chaplin A.V."/>
            <person name="Motuzova O.V."/>
            <person name="Kafarskaia L.I."/>
            <person name="Khokhlova E.V."/>
            <person name="Efimov B.A."/>
        </authorList>
    </citation>
    <scope>NUCLEOTIDE SEQUENCE [LARGE SCALE GENOMIC DNA]</scope>
    <source>
        <strain evidence="11 12">627</strain>
    </source>
</reference>
<dbReference type="Gene3D" id="3.30.830.10">
    <property type="entry name" value="Metalloenzyme, LuxS/M16 peptidase-like"/>
    <property type="match status" value="4"/>
</dbReference>
<dbReference type="PANTHER" id="PTHR43690">
    <property type="entry name" value="NARDILYSIN"/>
    <property type="match status" value="1"/>
</dbReference>
<evidence type="ECO:0008006" key="13">
    <source>
        <dbReference type="Google" id="ProtNLM"/>
    </source>
</evidence>
<evidence type="ECO:0000256" key="4">
    <source>
        <dbReference type="ARBA" id="ARBA00022723"/>
    </source>
</evidence>
<sequence>MLSLAALLAVAAVMQAQELPYDPELRKGVLENGMTYYIRHNGKPEGQAEFWIVHNVGAVQEEDSQQGLAHFLEHMAFNGTANFPGKRMMEWLEGIGVKFGYDLNAFTTREYTCYRVSNVPLVRETVVDSCLLILHDWSHCITLDGGEIDKERGVIIEELRQGEGPARRMWCGAAPLLYGDTRYATRNLIGHIDGLSTFPHDELRDFYGRWYRPDLQAVIVVGDFDVDEMEAKVRAVMSDIPAKENPEPKRRITLPDNAQPVVGLFTDPEATMTSFSLYYKRPLRPFESRNTRQGNLNTLCDGMMMYAMNLRLAELAMRPGASFVSAYVAGDPVASFVSDVMRLTVNVKEGELLQAVTELYTEMERVSRYGFTEAEFGVVKADYERMVQRIFDSRDDRFNQNFTAVYRDNFLYNRPAMDARTEYETDMAAVAALSFEEFNDYVKRQFSDENQVLVAYAPEGAPGLPTVGELETALAQVRGAELEGTSPETVVAPLLPEGTRLKGARVKRTAEGAFGSTVWTLRNGVRVVVKPTDFMTDQVCLYARVPGGRSLLSDEEMLAAQVLDYYIGQTGVAESDAALLRKQLAGKTVRCWPGTGAYENGFSGTSSPKDVETLLQLVYLYLAQPRFDGETFGVVMEQLRHSYRNRTADPSFRYGQEVNETMYGGSPRRPYFVYDDIDGITLEQLQTIYGKLYGNPGDFTFFITGNVDEKTLRPLVEKYIGSLPRASHRAEWVDDGVRTPVGTVENRFAVKMEQPKVSACTLFTGRMPYTLENTLAMAVLGQLLDIRYTAVMREDKGGTYGVSVSGLVQAFPVQQYQLSIAYETAPEKLDSLRPDVSGELARIAREGADEADLAKVKEYIAKSFPEWCRDNWMWLNVLRGYYLQDYDGLTGYMDIVEGFTPDDFKRLASRILADGNMLEVIMEPEPAPQAE</sequence>
<feature type="domain" description="Peptidase M16 N-terminal" evidence="9">
    <location>
        <begin position="43"/>
        <end position="160"/>
    </location>
</feature>
<accession>A0ABR4YHN4</accession>
<evidence type="ECO:0000256" key="2">
    <source>
        <dbReference type="ARBA" id="ARBA00007261"/>
    </source>
</evidence>
<dbReference type="InterPro" id="IPR011249">
    <property type="entry name" value="Metalloenz_LuxS/M16"/>
</dbReference>
<evidence type="ECO:0000256" key="6">
    <source>
        <dbReference type="ARBA" id="ARBA00022833"/>
    </source>
</evidence>
<comment type="cofactor">
    <cofactor evidence="1">
        <name>Zn(2+)</name>
        <dbReference type="ChEBI" id="CHEBI:29105"/>
    </cofactor>
</comment>
<evidence type="ECO:0000256" key="1">
    <source>
        <dbReference type="ARBA" id="ARBA00001947"/>
    </source>
</evidence>
<keyword evidence="5" id="KW-0378">Hydrolase</keyword>
<dbReference type="InterPro" id="IPR050626">
    <property type="entry name" value="Peptidase_M16"/>
</dbReference>
<dbReference type="Pfam" id="PF00675">
    <property type="entry name" value="Peptidase_M16"/>
    <property type="match status" value="1"/>
</dbReference>
<dbReference type="PROSITE" id="PS00143">
    <property type="entry name" value="INSULINASE"/>
    <property type="match status" value="1"/>
</dbReference>
<keyword evidence="7" id="KW-0482">Metalloprotease</keyword>
<evidence type="ECO:0000313" key="12">
    <source>
        <dbReference type="Proteomes" id="UP000030889"/>
    </source>
</evidence>
<proteinExistence type="inferred from homology"/>
<evidence type="ECO:0000259" key="9">
    <source>
        <dbReference type="Pfam" id="PF00675"/>
    </source>
</evidence>
<dbReference type="Pfam" id="PF05193">
    <property type="entry name" value="Peptidase_M16_C"/>
    <property type="match status" value="2"/>
</dbReference>
<keyword evidence="3" id="KW-0645">Protease</keyword>
<feature type="domain" description="Peptidase M16 C-terminal" evidence="10">
    <location>
        <begin position="199"/>
        <end position="380"/>
    </location>
</feature>
<evidence type="ECO:0000256" key="3">
    <source>
        <dbReference type="ARBA" id="ARBA00022670"/>
    </source>
</evidence>
<dbReference type="InterPro" id="IPR007863">
    <property type="entry name" value="Peptidase_M16_C"/>
</dbReference>
<evidence type="ECO:0000256" key="5">
    <source>
        <dbReference type="ARBA" id="ARBA00022801"/>
    </source>
</evidence>
<name>A0ABR4YHN4_9BACT</name>
<organism evidence="11 12">
    <name type="scientific">Alistipes inops</name>
    <dbReference type="NCBI Taxonomy" id="1501391"/>
    <lineage>
        <taxon>Bacteria</taxon>
        <taxon>Pseudomonadati</taxon>
        <taxon>Bacteroidota</taxon>
        <taxon>Bacteroidia</taxon>
        <taxon>Bacteroidales</taxon>
        <taxon>Rikenellaceae</taxon>
        <taxon>Alistipes</taxon>
    </lineage>
</organism>
<evidence type="ECO:0000313" key="11">
    <source>
        <dbReference type="EMBL" id="KHE41685.1"/>
    </source>
</evidence>